<reference evidence="1" key="1">
    <citation type="submission" date="2020-08" db="EMBL/GenBank/DDBJ databases">
        <title>Multicomponent nature underlies the extraordinary mechanical properties of spider dragline silk.</title>
        <authorList>
            <person name="Kono N."/>
            <person name="Nakamura H."/>
            <person name="Mori M."/>
            <person name="Yoshida Y."/>
            <person name="Ohtoshi R."/>
            <person name="Malay A.D."/>
            <person name="Moran D.A.P."/>
            <person name="Tomita M."/>
            <person name="Numata K."/>
            <person name="Arakawa K."/>
        </authorList>
    </citation>
    <scope>NUCLEOTIDE SEQUENCE</scope>
</reference>
<evidence type="ECO:0000313" key="2">
    <source>
        <dbReference type="Proteomes" id="UP000886998"/>
    </source>
</evidence>
<accession>A0A8X6XB83</accession>
<gene>
    <name evidence="1" type="ORF">TNIN_299861</name>
</gene>
<comment type="caution">
    <text evidence="1">The sequence shown here is derived from an EMBL/GenBank/DDBJ whole genome shotgun (WGS) entry which is preliminary data.</text>
</comment>
<dbReference type="Proteomes" id="UP000886998">
    <property type="component" value="Unassembled WGS sequence"/>
</dbReference>
<organism evidence="1 2">
    <name type="scientific">Trichonephila inaurata madagascariensis</name>
    <dbReference type="NCBI Taxonomy" id="2747483"/>
    <lineage>
        <taxon>Eukaryota</taxon>
        <taxon>Metazoa</taxon>
        <taxon>Ecdysozoa</taxon>
        <taxon>Arthropoda</taxon>
        <taxon>Chelicerata</taxon>
        <taxon>Arachnida</taxon>
        <taxon>Araneae</taxon>
        <taxon>Araneomorphae</taxon>
        <taxon>Entelegynae</taxon>
        <taxon>Araneoidea</taxon>
        <taxon>Nephilidae</taxon>
        <taxon>Trichonephila</taxon>
        <taxon>Trichonephila inaurata</taxon>
    </lineage>
</organism>
<sequence length="110" mass="12242">MVTGIAVVLLIGDSRIGSGSADLESQNRLVRNGSADWGSENQEARNVREARRNLNYPNVVAEKQVLLEVNKVHQQHGAHKSVIDYYSVVHGWGFFLKKWGFSPSPSPNRV</sequence>
<dbReference type="EMBL" id="BMAV01007432">
    <property type="protein sequence ID" value="GFY50360.1"/>
    <property type="molecule type" value="Genomic_DNA"/>
</dbReference>
<dbReference type="AlphaFoldDB" id="A0A8X6XB83"/>
<proteinExistence type="predicted"/>
<evidence type="ECO:0000313" key="1">
    <source>
        <dbReference type="EMBL" id="GFY50360.1"/>
    </source>
</evidence>
<keyword evidence="2" id="KW-1185">Reference proteome</keyword>
<protein>
    <submittedName>
        <fullName evidence="1">Uncharacterized protein</fullName>
    </submittedName>
</protein>
<name>A0A8X6XB83_9ARAC</name>